<feature type="active site" description="Proton acceptor; for dehydratase activity" evidence="8">
    <location>
        <position position="785"/>
    </location>
</feature>
<dbReference type="Proteomes" id="UP001430848">
    <property type="component" value="Unassembled WGS sequence"/>
</dbReference>
<dbReference type="InterPro" id="IPR001227">
    <property type="entry name" value="Ac_transferase_dom_sf"/>
</dbReference>
<dbReference type="Pfam" id="PF00698">
    <property type="entry name" value="Acyl_transf_1"/>
    <property type="match status" value="1"/>
</dbReference>
<evidence type="ECO:0000256" key="7">
    <source>
        <dbReference type="ARBA" id="ARBA00023315"/>
    </source>
</evidence>
<dbReference type="EMBL" id="JAKNSF020000112">
    <property type="protein sequence ID" value="KAK7714826.1"/>
    <property type="molecule type" value="Genomic_DNA"/>
</dbReference>
<dbReference type="SMART" id="SM00825">
    <property type="entry name" value="PKS_KS"/>
    <property type="match status" value="1"/>
</dbReference>
<dbReference type="SMART" id="SM00822">
    <property type="entry name" value="PKS_KR"/>
    <property type="match status" value="1"/>
</dbReference>
<dbReference type="InterPro" id="IPR009081">
    <property type="entry name" value="PP-bd_ACP"/>
</dbReference>
<dbReference type="SMART" id="SM00823">
    <property type="entry name" value="PKS_PP"/>
    <property type="match status" value="1"/>
</dbReference>
<dbReference type="SUPFAM" id="SSF53335">
    <property type="entry name" value="S-adenosyl-L-methionine-dependent methyltransferases"/>
    <property type="match status" value="1"/>
</dbReference>
<keyword evidence="4" id="KW-0521">NADP</keyword>
<feature type="active site" description="Proton donor; for dehydratase activity" evidence="8">
    <location>
        <position position="983"/>
    </location>
</feature>
<dbReference type="InterPro" id="IPR036291">
    <property type="entry name" value="NAD(P)-bd_dom_sf"/>
</dbReference>
<dbReference type="InterPro" id="IPR014030">
    <property type="entry name" value="Ketoacyl_synth_N"/>
</dbReference>
<evidence type="ECO:0000256" key="5">
    <source>
        <dbReference type="ARBA" id="ARBA00023002"/>
    </source>
</evidence>
<feature type="region of interest" description="N-terminal hotdog fold" evidence="8">
    <location>
        <begin position="753"/>
        <end position="888"/>
    </location>
</feature>
<dbReference type="InterPro" id="IPR020806">
    <property type="entry name" value="PKS_PP-bd"/>
</dbReference>
<organism evidence="13 14">
    <name type="scientific">Diaporthe eres</name>
    <name type="common">Phomopsis oblonga</name>
    <dbReference type="NCBI Taxonomy" id="83184"/>
    <lineage>
        <taxon>Eukaryota</taxon>
        <taxon>Fungi</taxon>
        <taxon>Dikarya</taxon>
        <taxon>Ascomycota</taxon>
        <taxon>Pezizomycotina</taxon>
        <taxon>Sordariomycetes</taxon>
        <taxon>Sordariomycetidae</taxon>
        <taxon>Diaporthales</taxon>
        <taxon>Diaporthaceae</taxon>
        <taxon>Diaporthe</taxon>
        <taxon>Diaporthe eres species complex</taxon>
    </lineage>
</organism>
<dbReference type="SUPFAM" id="SSF47336">
    <property type="entry name" value="ACP-like"/>
    <property type="match status" value="1"/>
</dbReference>
<dbReference type="PROSITE" id="PS52019">
    <property type="entry name" value="PKS_MFAS_DH"/>
    <property type="match status" value="1"/>
</dbReference>
<evidence type="ECO:0000256" key="8">
    <source>
        <dbReference type="PROSITE-ProRule" id="PRU01363"/>
    </source>
</evidence>
<dbReference type="InterPro" id="IPR049551">
    <property type="entry name" value="PKS_DH_C"/>
</dbReference>
<reference evidence="13 14" key="1">
    <citation type="submission" date="2024-02" db="EMBL/GenBank/DDBJ databases">
        <title>De novo assembly and annotation of 12 fungi associated with fruit tree decline syndrome in Ontario, Canada.</title>
        <authorList>
            <person name="Sulman M."/>
            <person name="Ellouze W."/>
            <person name="Ilyukhin E."/>
        </authorList>
    </citation>
    <scope>NUCLEOTIDE SEQUENCE [LARGE SCALE GENOMIC DNA]</scope>
    <source>
        <strain evidence="13 14">M169</strain>
    </source>
</reference>
<dbReference type="Pfam" id="PF14765">
    <property type="entry name" value="PS-DH"/>
    <property type="match status" value="1"/>
</dbReference>
<dbReference type="InterPro" id="IPR016035">
    <property type="entry name" value="Acyl_Trfase/lysoPLipase"/>
</dbReference>
<dbReference type="InterPro" id="IPR013154">
    <property type="entry name" value="ADH-like_N"/>
</dbReference>
<dbReference type="PROSITE" id="PS52004">
    <property type="entry name" value="KS3_2"/>
    <property type="match status" value="1"/>
</dbReference>
<keyword evidence="6" id="KW-0511">Multifunctional enzyme</keyword>
<dbReference type="Pfam" id="PF21089">
    <property type="entry name" value="PKS_DH_N"/>
    <property type="match status" value="1"/>
</dbReference>
<accession>A0ABR1NTL3</accession>
<dbReference type="Gene3D" id="3.40.50.150">
    <property type="entry name" value="Vaccinia Virus protein VP39"/>
    <property type="match status" value="1"/>
</dbReference>
<keyword evidence="1" id="KW-0596">Phosphopantetheine</keyword>
<dbReference type="PANTHER" id="PTHR43775:SF29">
    <property type="entry name" value="ASPERFURANONE POLYKETIDE SYNTHASE AFOG-RELATED"/>
    <property type="match status" value="1"/>
</dbReference>
<protein>
    <submittedName>
        <fullName evidence="13">PKS-like protein biosynthetic cluster</fullName>
    </submittedName>
</protein>
<dbReference type="InterPro" id="IPR014031">
    <property type="entry name" value="Ketoacyl_synth_C"/>
</dbReference>
<dbReference type="InterPro" id="IPR006162">
    <property type="entry name" value="Ppantetheine_attach_site"/>
</dbReference>
<dbReference type="InterPro" id="IPR013217">
    <property type="entry name" value="Methyltransf_12"/>
</dbReference>
<dbReference type="SMART" id="SM00827">
    <property type="entry name" value="PKS_AT"/>
    <property type="match status" value="1"/>
</dbReference>
<evidence type="ECO:0000256" key="1">
    <source>
        <dbReference type="ARBA" id="ARBA00022450"/>
    </source>
</evidence>
<sequence>MGSYSKSPPYEDGLEDPVVIVGLSFRFPSDAVSEESFWEILRDGHSTMTEVPASRYNINGHYSDASGRQHGVTARGGHFIKGDISAFDAPFFKMSAAEAKAMDPQLRILLETTYHAFESANLSLDDVAGSNTSVYVGSLSQEYDSLFAFDEEIDAKYQAIGTSSSMLSNRPAQAALLDSILAARVYYKESLICLVGGVQLQLEPRKMTAAVSRLGFLSPDSQCYSFDDRANGYSRGEGVAMLVLKRLSRALEDGDTIRAVIRGTATNQDGRTPSITQPSPTAQAALIQRTYQMAGLDFKDTGYFEAHGTGTAVGDPIEASGISQAFTRYRDPRNPLYVGSVKANIGHLESSAGLAGLIKTVLVLEKGVIPPNALLKNLNPKILADKWHLNGAQWASMGVELLAFAVFRESVEYADAYLRSIGSTWSALALVDLLSSWNIHPQAVVGHSSGEIAAACCAGSLSRDSALRVAYFRGECVSKLLEDSSTRELGGMLAVGLSAEELQPHIQAVLGDGDPDELQCGCLNSPKSTTVTGLDRYIDALAGRLEELKVFSRKLNVPVAYHSRQMLAVADSYRSSLEGYLKPGAKGRSSGTPALFSSVTGFKAPKDDLSSADYWVKNLVSPVRFSQALQLMYTSLQDGEDSQTRPLTYLVEVGPHCSLERPIRDTLPGDSALVYDYTLRRNSSSVDDVKRLAGRTAIHGYAVDVQALNGHLGRPREPKVLFDLPKYSFNHSQSYWVESRLSRNTRNREHPRHELLGTRSADWNPLRPTWRLVLRDSDLPWVADHKVDGIILYPAAGMLVMAIEGLRSLQTESSRVSGYTLKDVNIGSALVVPTGDEGVETQLHLGPCNPTSDTQKGVSAWFFWIHSVTNDEWKLHCSGQISVEENATDDTVSETEGGHAHGTTARSFGKVLERCSSSIDRKAFYQAVLEKSVDLGQTFRTLQDIRFNEGGREATANLPFGDWRQQVRDTKLSEHLIHPTTLDGLLHIPFASIFPKLPVIPSVVPRQINEIYISSDLLSDAARDTLRLYGNTTELGVFHINADVAAVGSSSEKPLVYLRGVKLLGFHATDQRGTASSGPTSLFHRFEWKPDVSLLSQDGIEEYCLEHTARQGAGATSGFDGETERICRYFLSAMLEELDATASEQGSRISSKPSIQNYVKWARTFLDSESQSTASLQEAYPGFEDDDLRPALIEKFASKSVQNRDTVDYGRKLVQIVREEVDALALLFNEGLAERLYQSPTFSLTSHRLASYMDLVAHKNSDLKILEVGAGTGSTTTAVLDVLSQPSLQAPRFSHYDFTDISPSFFADAQDRYSAHSGRMGFKVFDVERDPEEQGFEPGSYDVVIAAATASATEKTRTSGPLLTEPEWNEALLRADFDGLHVSLQDDAEGNHVNSLLVSHARHPSDSTSKRTDVSTVIVTGKKEHEGLAGRLQAHLRSRSKGLCDIIHADKLSKAGTAYDQCICLMELGNPIMAHLDETRFEALRRVTIVATQIIWVTEGCGVGAQNPEASIVAGFAKVLERERPGLSFVHLNVQDGEHAEETILRIVNQSHTLSPEEQETDLVEEDGRILVPRAVEAPDVNRLLDSEKHGLQPRPTDVSNDSTAPGEPPLELRFSPGRLQSVHFGPDTSSPPDALRDDEVRVLTRATGINFRDVMVALNQISDDQIGAEFAGVVVEAGASWRSSFRPGDRVCGPLDGSFRTLVRAPGRNLVRIPPGLSFAEAASIPVAYATAQYALRYLARIQPGESILIHAAAGGVGQAAVNLAQRAGATVYATVSTPEKKKILMERFGIEASHIFSSRHTLFASQIMQRTGGRGVDVVLNSLAGHALTESWRCLAHLGRFVEIGKRDIRAFNRLPMEPFSRNVSFSSLDLKVLADHNPALLSTVMKEIEELVWDETARPHLVPYPLTVFKRSGFEEAFRLLQSGRHSGKVVVDWEQADTIKVVPKSPLDYSFDPNATYVITGGLGGIGRNLAGWMARNGARNLCLLSRSGPVTAASKDLVTALEQDGVHLYTPACDISDAQAVTNVVAHIESHMPPIKGCIHSAMAIENRVFENYDLPTFNSAFPAKVQGTYNLHNHLPRGMEFFVILGSIAAFIGPASQSNYAGVSSFQDAFARFRRARGEHCVTVDLGVVEGIGYIAERVAVARNVDMMFVDHKVLRESDVHFTLKWACNPRLSAPPADGSPWAAQVVAALTTPAFVRRGGVLRDHKWMRIPMFRHLYRMELQQGDGATAGGDDGDNSDSGENAGALLREARTQAEAAAAVTHLFARRLARSLAVPVADIDVGRPAYAFGVDSLVAVELLFWFSSEIRADVPVVQILGSSTIAQLGAVAAAKSEHLLGRDLAA</sequence>
<dbReference type="Pfam" id="PF00550">
    <property type="entry name" value="PP-binding"/>
    <property type="match status" value="1"/>
</dbReference>
<dbReference type="Pfam" id="PF02801">
    <property type="entry name" value="Ketoacyl-synt_C"/>
    <property type="match status" value="1"/>
</dbReference>
<dbReference type="InterPro" id="IPR011032">
    <property type="entry name" value="GroES-like_sf"/>
</dbReference>
<dbReference type="Pfam" id="PF08240">
    <property type="entry name" value="ADH_N"/>
    <property type="match status" value="1"/>
</dbReference>
<dbReference type="InterPro" id="IPR013149">
    <property type="entry name" value="ADH-like_C"/>
</dbReference>
<dbReference type="InterPro" id="IPR016036">
    <property type="entry name" value="Malonyl_transacylase_ACP-bd"/>
</dbReference>
<dbReference type="Pfam" id="PF23114">
    <property type="entry name" value="NAD-bd_HRPKS_sdrA"/>
    <property type="match status" value="1"/>
</dbReference>
<evidence type="ECO:0000256" key="9">
    <source>
        <dbReference type="SAM" id="MobiDB-lite"/>
    </source>
</evidence>
<keyword evidence="3" id="KW-0808">Transferase</keyword>
<dbReference type="SUPFAM" id="SSF52151">
    <property type="entry name" value="FabD/lysophospholipase-like"/>
    <property type="match status" value="1"/>
</dbReference>
<feature type="region of interest" description="C-terminal hotdog fold" evidence="8">
    <location>
        <begin position="916"/>
        <end position="1072"/>
    </location>
</feature>
<evidence type="ECO:0000256" key="2">
    <source>
        <dbReference type="ARBA" id="ARBA00022553"/>
    </source>
</evidence>
<proteinExistence type="predicted"/>
<keyword evidence="7" id="KW-0012">Acyltransferase</keyword>
<dbReference type="InterPro" id="IPR049552">
    <property type="entry name" value="PKS_DH_N"/>
</dbReference>
<dbReference type="Pfam" id="PF00109">
    <property type="entry name" value="ketoacyl-synt"/>
    <property type="match status" value="2"/>
</dbReference>
<dbReference type="InterPro" id="IPR057326">
    <property type="entry name" value="KR_dom"/>
</dbReference>
<evidence type="ECO:0000256" key="3">
    <source>
        <dbReference type="ARBA" id="ARBA00022679"/>
    </source>
</evidence>
<dbReference type="SUPFAM" id="SSF50129">
    <property type="entry name" value="GroES-like"/>
    <property type="match status" value="1"/>
</dbReference>
<keyword evidence="14" id="KW-1185">Reference proteome</keyword>
<dbReference type="Gene3D" id="3.10.129.110">
    <property type="entry name" value="Polyketide synthase dehydratase"/>
    <property type="match status" value="1"/>
</dbReference>
<dbReference type="Gene3D" id="3.30.70.3290">
    <property type="match status" value="1"/>
</dbReference>
<dbReference type="PROSITE" id="PS50075">
    <property type="entry name" value="CARRIER"/>
    <property type="match status" value="1"/>
</dbReference>
<dbReference type="PANTHER" id="PTHR43775">
    <property type="entry name" value="FATTY ACID SYNTHASE"/>
    <property type="match status" value="1"/>
</dbReference>
<keyword evidence="5" id="KW-0560">Oxidoreductase</keyword>
<dbReference type="InterPro" id="IPR020807">
    <property type="entry name" value="PKS_DH"/>
</dbReference>
<dbReference type="Gene3D" id="3.40.47.10">
    <property type="match status" value="2"/>
</dbReference>
<dbReference type="Pfam" id="PF08242">
    <property type="entry name" value="Methyltransf_12"/>
    <property type="match status" value="1"/>
</dbReference>
<feature type="domain" description="Carrier" evidence="10">
    <location>
        <begin position="2261"/>
        <end position="2338"/>
    </location>
</feature>
<feature type="domain" description="Ketosynthase family 3 (KS3)" evidence="11">
    <location>
        <begin position="15"/>
        <end position="410"/>
    </location>
</feature>
<dbReference type="InterPro" id="IPR049900">
    <property type="entry name" value="PKS_mFAS_DH"/>
</dbReference>
<dbReference type="CDD" id="cd00833">
    <property type="entry name" value="PKS"/>
    <property type="match status" value="1"/>
</dbReference>
<evidence type="ECO:0000259" key="12">
    <source>
        <dbReference type="PROSITE" id="PS52019"/>
    </source>
</evidence>
<gene>
    <name evidence="13" type="ORF">SLS63_011561</name>
</gene>
<dbReference type="CDD" id="cd05195">
    <property type="entry name" value="enoyl_red"/>
    <property type="match status" value="1"/>
</dbReference>
<feature type="region of interest" description="Disordered" evidence="9">
    <location>
        <begin position="1584"/>
        <end position="1612"/>
    </location>
</feature>
<dbReference type="Gene3D" id="3.40.366.10">
    <property type="entry name" value="Malonyl-Coenzyme A Acyl Carrier Protein, domain 2"/>
    <property type="match status" value="1"/>
</dbReference>
<evidence type="ECO:0000256" key="6">
    <source>
        <dbReference type="ARBA" id="ARBA00023268"/>
    </source>
</evidence>
<dbReference type="InterPro" id="IPR016039">
    <property type="entry name" value="Thiolase-like"/>
</dbReference>
<dbReference type="Gene3D" id="3.90.180.10">
    <property type="entry name" value="Medium-chain alcohol dehydrogenases, catalytic domain"/>
    <property type="match status" value="1"/>
</dbReference>
<dbReference type="PROSITE" id="PS00012">
    <property type="entry name" value="PHOSPHOPANTETHEINE"/>
    <property type="match status" value="1"/>
</dbReference>
<name>A0ABR1NTL3_DIAER</name>
<dbReference type="InterPro" id="IPR056501">
    <property type="entry name" value="NAD-bd_HRPKS_sdrA"/>
</dbReference>
<dbReference type="Pfam" id="PF00107">
    <property type="entry name" value="ADH_zinc_N"/>
    <property type="match status" value="1"/>
</dbReference>
<dbReference type="SMART" id="SM00829">
    <property type="entry name" value="PKS_ER"/>
    <property type="match status" value="1"/>
</dbReference>
<dbReference type="Pfam" id="PF08659">
    <property type="entry name" value="KR"/>
    <property type="match status" value="1"/>
</dbReference>
<evidence type="ECO:0000259" key="11">
    <source>
        <dbReference type="PROSITE" id="PS52004"/>
    </source>
</evidence>
<keyword evidence="2" id="KW-0597">Phosphoprotein</keyword>
<dbReference type="SUPFAM" id="SSF53901">
    <property type="entry name" value="Thiolase-like"/>
    <property type="match status" value="1"/>
</dbReference>
<dbReference type="SUPFAM" id="SSF51735">
    <property type="entry name" value="NAD(P)-binding Rossmann-fold domains"/>
    <property type="match status" value="2"/>
</dbReference>
<dbReference type="InterPro" id="IPR050091">
    <property type="entry name" value="PKS_NRPS_Biosynth_Enz"/>
</dbReference>
<evidence type="ECO:0000313" key="14">
    <source>
        <dbReference type="Proteomes" id="UP001430848"/>
    </source>
</evidence>
<feature type="domain" description="PKS/mFAS DH" evidence="12">
    <location>
        <begin position="753"/>
        <end position="1072"/>
    </location>
</feature>
<dbReference type="InterPro" id="IPR036736">
    <property type="entry name" value="ACP-like_sf"/>
</dbReference>
<dbReference type="InterPro" id="IPR013968">
    <property type="entry name" value="PKS_KR"/>
</dbReference>
<evidence type="ECO:0000259" key="10">
    <source>
        <dbReference type="PROSITE" id="PS50075"/>
    </source>
</evidence>
<dbReference type="InterPro" id="IPR020841">
    <property type="entry name" value="PKS_Beta-ketoAc_synthase_dom"/>
</dbReference>
<dbReference type="SUPFAM" id="SSF55048">
    <property type="entry name" value="Probable ACP-binding domain of malonyl-CoA ACP transacylase"/>
    <property type="match status" value="1"/>
</dbReference>
<dbReference type="InterPro" id="IPR020843">
    <property type="entry name" value="ER"/>
</dbReference>
<dbReference type="Gene3D" id="3.40.50.720">
    <property type="entry name" value="NAD(P)-binding Rossmann-like Domain"/>
    <property type="match status" value="2"/>
</dbReference>
<evidence type="ECO:0000313" key="13">
    <source>
        <dbReference type="EMBL" id="KAK7714826.1"/>
    </source>
</evidence>
<comment type="caution">
    <text evidence="13">The sequence shown here is derived from an EMBL/GenBank/DDBJ whole genome shotgun (WGS) entry which is preliminary data.</text>
</comment>
<dbReference type="InterPro" id="IPR029063">
    <property type="entry name" value="SAM-dependent_MTases_sf"/>
</dbReference>
<evidence type="ECO:0000256" key="4">
    <source>
        <dbReference type="ARBA" id="ARBA00022857"/>
    </source>
</evidence>
<dbReference type="SMART" id="SM00826">
    <property type="entry name" value="PKS_DH"/>
    <property type="match status" value="1"/>
</dbReference>
<dbReference type="Gene3D" id="1.10.1200.10">
    <property type="entry name" value="ACP-like"/>
    <property type="match status" value="1"/>
</dbReference>
<dbReference type="InterPro" id="IPR042104">
    <property type="entry name" value="PKS_dehydratase_sf"/>
</dbReference>
<dbReference type="InterPro" id="IPR014043">
    <property type="entry name" value="Acyl_transferase_dom"/>
</dbReference>